<reference evidence="2 3" key="1">
    <citation type="submission" date="2024-01" db="EMBL/GenBank/DDBJ databases">
        <title>Genome assemblies of Stephania.</title>
        <authorList>
            <person name="Yang L."/>
        </authorList>
    </citation>
    <scope>NUCLEOTIDE SEQUENCE [LARGE SCALE GENOMIC DNA]</scope>
    <source>
        <strain evidence="2">YNDBR</strain>
        <tissue evidence="2">Leaf</tissue>
    </source>
</reference>
<comment type="caution">
    <text evidence="2">The sequence shown here is derived from an EMBL/GenBank/DDBJ whole genome shotgun (WGS) entry which is preliminary data.</text>
</comment>
<organism evidence="2 3">
    <name type="scientific">Stephania yunnanensis</name>
    <dbReference type="NCBI Taxonomy" id="152371"/>
    <lineage>
        <taxon>Eukaryota</taxon>
        <taxon>Viridiplantae</taxon>
        <taxon>Streptophyta</taxon>
        <taxon>Embryophyta</taxon>
        <taxon>Tracheophyta</taxon>
        <taxon>Spermatophyta</taxon>
        <taxon>Magnoliopsida</taxon>
        <taxon>Ranunculales</taxon>
        <taxon>Menispermaceae</taxon>
        <taxon>Menispermoideae</taxon>
        <taxon>Cissampelideae</taxon>
        <taxon>Stephania</taxon>
    </lineage>
</organism>
<proteinExistence type="predicted"/>
<dbReference type="EMBL" id="JBBNAF010000001">
    <property type="protein sequence ID" value="KAK9168660.1"/>
    <property type="molecule type" value="Genomic_DNA"/>
</dbReference>
<feature type="compositionally biased region" description="Low complexity" evidence="1">
    <location>
        <begin position="19"/>
        <end position="35"/>
    </location>
</feature>
<keyword evidence="3" id="KW-1185">Reference proteome</keyword>
<name>A0AAP0LFG4_9MAGN</name>
<accession>A0AAP0LFG4</accession>
<feature type="region of interest" description="Disordered" evidence="1">
    <location>
        <begin position="15"/>
        <end position="37"/>
    </location>
</feature>
<sequence length="82" mass="8858">MILEGRSWLPNTIYPKCANPGTPNRPNSTNSTSPPSVAPPLCPLIRLDNPLSLYTKASTDFFLSRLVSILSGLVDFSVLGVQ</sequence>
<dbReference type="AlphaFoldDB" id="A0AAP0LFG4"/>
<evidence type="ECO:0000256" key="1">
    <source>
        <dbReference type="SAM" id="MobiDB-lite"/>
    </source>
</evidence>
<evidence type="ECO:0000313" key="3">
    <source>
        <dbReference type="Proteomes" id="UP001420932"/>
    </source>
</evidence>
<dbReference type="Proteomes" id="UP001420932">
    <property type="component" value="Unassembled WGS sequence"/>
</dbReference>
<gene>
    <name evidence="2" type="ORF">Syun_000800</name>
</gene>
<protein>
    <submittedName>
        <fullName evidence="2">Uncharacterized protein</fullName>
    </submittedName>
</protein>
<evidence type="ECO:0000313" key="2">
    <source>
        <dbReference type="EMBL" id="KAK9168660.1"/>
    </source>
</evidence>